<evidence type="ECO:0000313" key="2">
    <source>
        <dbReference type="Proteomes" id="UP001145145"/>
    </source>
</evidence>
<proteinExistence type="predicted"/>
<dbReference type="RefSeq" id="WP_240577825.1">
    <property type="nucleotide sequence ID" value="NZ_BSBO01000034.1"/>
</dbReference>
<dbReference type="Proteomes" id="UP001145145">
    <property type="component" value="Unassembled WGS sequence"/>
</dbReference>
<comment type="caution">
    <text evidence="1">The sequence shown here is derived from an EMBL/GenBank/DDBJ whole genome shotgun (WGS) entry which is preliminary data.</text>
</comment>
<protein>
    <submittedName>
        <fullName evidence="1">Uncharacterized protein</fullName>
    </submittedName>
</protein>
<keyword evidence="2" id="KW-1185">Reference proteome</keyword>
<accession>A0A9W6FDL1</accession>
<reference evidence="1 2" key="1">
    <citation type="journal article" date="2023" name="Int. J. Syst. Evol. Microbiol.">
        <title>Sellimonas catena sp. nov., isolated from human faeces.</title>
        <authorList>
            <person name="Hisatomi A."/>
            <person name="Ohkuma M."/>
            <person name="Sakamoto M."/>
        </authorList>
    </citation>
    <scope>NUCLEOTIDE SEQUENCE [LARGE SCALE GENOMIC DNA]</scope>
    <source>
        <strain evidence="1 2">12EGH17</strain>
    </source>
</reference>
<evidence type="ECO:0000313" key="1">
    <source>
        <dbReference type="EMBL" id="GLG05693.1"/>
    </source>
</evidence>
<gene>
    <name evidence="1" type="ORF">Selli1_28670</name>
</gene>
<dbReference type="AlphaFoldDB" id="A0A9W6FDL1"/>
<dbReference type="EMBL" id="BSBO01000034">
    <property type="protein sequence ID" value="GLG05693.1"/>
    <property type="molecule type" value="Genomic_DNA"/>
</dbReference>
<name>A0A9W6FDL1_9FIRM</name>
<organism evidence="1 2">
    <name type="scientific">Sellimonas catena</name>
    <dbReference type="NCBI Taxonomy" id="2994035"/>
    <lineage>
        <taxon>Bacteria</taxon>
        <taxon>Bacillati</taxon>
        <taxon>Bacillota</taxon>
        <taxon>Clostridia</taxon>
        <taxon>Lachnospirales</taxon>
        <taxon>Lachnospiraceae</taxon>
        <taxon>Sellimonas</taxon>
    </lineage>
</organism>
<sequence>MKYLVAETQAYEIPGRQEYLYDIFHLFFIPQNTIDGFIPLTPLGVAEPSILFLVGHYDQIAKYLAHNADQIEEKTIVFITCYANYLKIYKKNKVKWFTSFSKNEISYCYAGDNYGFGFEITESELNFYNSKETDILKRIKENFKAL</sequence>